<sequence length="117" mass="12494">MELSQEVDRQVSGTDTCGHPWTRPVKAVLADGGFGAIITSIIGRLCAGSRVWGTEGLGAAAFPAPPPLCIADDQLHIDDSLDVGLLVNWQLVHSSLLLCLSPFPSLPTRSLTNIQRY</sequence>
<comment type="caution">
    <text evidence="1">The sequence shown here is derived from an EMBL/GenBank/DDBJ whole genome shotgun (WGS) entry which is preliminary data.</text>
</comment>
<name>A0A5B7JZ64_PORTR</name>
<gene>
    <name evidence="1" type="ORF">E2C01_093608</name>
</gene>
<dbReference type="Proteomes" id="UP000324222">
    <property type="component" value="Unassembled WGS sequence"/>
</dbReference>
<organism evidence="1 2">
    <name type="scientific">Portunus trituberculatus</name>
    <name type="common">Swimming crab</name>
    <name type="synonym">Neptunus trituberculatus</name>
    <dbReference type="NCBI Taxonomy" id="210409"/>
    <lineage>
        <taxon>Eukaryota</taxon>
        <taxon>Metazoa</taxon>
        <taxon>Ecdysozoa</taxon>
        <taxon>Arthropoda</taxon>
        <taxon>Crustacea</taxon>
        <taxon>Multicrustacea</taxon>
        <taxon>Malacostraca</taxon>
        <taxon>Eumalacostraca</taxon>
        <taxon>Eucarida</taxon>
        <taxon>Decapoda</taxon>
        <taxon>Pleocyemata</taxon>
        <taxon>Brachyura</taxon>
        <taxon>Eubrachyura</taxon>
        <taxon>Portunoidea</taxon>
        <taxon>Portunidae</taxon>
        <taxon>Portuninae</taxon>
        <taxon>Portunus</taxon>
    </lineage>
</organism>
<keyword evidence="2" id="KW-1185">Reference proteome</keyword>
<evidence type="ECO:0000313" key="1">
    <source>
        <dbReference type="EMBL" id="MPC98248.1"/>
    </source>
</evidence>
<reference evidence="1 2" key="1">
    <citation type="submission" date="2019-05" db="EMBL/GenBank/DDBJ databases">
        <title>Another draft genome of Portunus trituberculatus and its Hox gene families provides insights of decapod evolution.</title>
        <authorList>
            <person name="Jeong J.-H."/>
            <person name="Song I."/>
            <person name="Kim S."/>
            <person name="Choi T."/>
            <person name="Kim D."/>
            <person name="Ryu S."/>
            <person name="Kim W."/>
        </authorList>
    </citation>
    <scope>NUCLEOTIDE SEQUENCE [LARGE SCALE GENOMIC DNA]</scope>
    <source>
        <tissue evidence="1">Muscle</tissue>
    </source>
</reference>
<protein>
    <submittedName>
        <fullName evidence="1">Uncharacterized protein</fullName>
    </submittedName>
</protein>
<evidence type="ECO:0000313" key="2">
    <source>
        <dbReference type="Proteomes" id="UP000324222"/>
    </source>
</evidence>
<accession>A0A5B7JZ64</accession>
<dbReference type="AlphaFoldDB" id="A0A5B7JZ64"/>
<proteinExistence type="predicted"/>
<dbReference type="EMBL" id="VSRR010113250">
    <property type="protein sequence ID" value="MPC98248.1"/>
    <property type="molecule type" value="Genomic_DNA"/>
</dbReference>